<evidence type="ECO:0000313" key="2">
    <source>
        <dbReference type="Proteomes" id="UP000823405"/>
    </source>
</evidence>
<accession>A0A9P6UPU7</accession>
<dbReference type="Proteomes" id="UP000823405">
    <property type="component" value="Unassembled WGS sequence"/>
</dbReference>
<evidence type="ECO:0000313" key="1">
    <source>
        <dbReference type="EMBL" id="KAG0314496.1"/>
    </source>
</evidence>
<comment type="caution">
    <text evidence="1">The sequence shown here is derived from an EMBL/GenBank/DDBJ whole genome shotgun (WGS) entry which is preliminary data.</text>
</comment>
<proteinExistence type="predicted"/>
<gene>
    <name evidence="1" type="ORF">BGZ97_009241</name>
</gene>
<keyword evidence="2" id="KW-1185">Reference proteome</keyword>
<sequence length="72" mass="8033">MRVGRGQVGDVEIEAHRPAFQAIAEWLKAYQPQDVYNCDETAKCRPLDLSPAVEAELDVSYHGSGYMTSDVF</sequence>
<name>A0A9P6UPU7_9FUNG</name>
<dbReference type="OrthoDB" id="2431002at2759"/>
<reference evidence="1" key="1">
    <citation type="journal article" date="2020" name="Fungal Divers.">
        <title>Resolving the Mortierellaceae phylogeny through synthesis of multi-gene phylogenetics and phylogenomics.</title>
        <authorList>
            <person name="Vandepol N."/>
            <person name="Liber J."/>
            <person name="Desiro A."/>
            <person name="Na H."/>
            <person name="Kennedy M."/>
            <person name="Barry K."/>
            <person name="Grigoriev I.V."/>
            <person name="Miller A.N."/>
            <person name="O'Donnell K."/>
            <person name="Stajich J.E."/>
            <person name="Bonito G."/>
        </authorList>
    </citation>
    <scope>NUCLEOTIDE SEQUENCE</scope>
    <source>
        <strain evidence="1">NVP60</strain>
    </source>
</reference>
<dbReference type="AlphaFoldDB" id="A0A9P6UPU7"/>
<protein>
    <submittedName>
        <fullName evidence="1">Uncharacterized protein</fullName>
    </submittedName>
</protein>
<dbReference type="EMBL" id="JAAAIN010000439">
    <property type="protein sequence ID" value="KAG0314496.1"/>
    <property type="molecule type" value="Genomic_DNA"/>
</dbReference>
<organism evidence="1 2">
    <name type="scientific">Linnemannia gamsii</name>
    <dbReference type="NCBI Taxonomy" id="64522"/>
    <lineage>
        <taxon>Eukaryota</taxon>
        <taxon>Fungi</taxon>
        <taxon>Fungi incertae sedis</taxon>
        <taxon>Mucoromycota</taxon>
        <taxon>Mortierellomycotina</taxon>
        <taxon>Mortierellomycetes</taxon>
        <taxon>Mortierellales</taxon>
        <taxon>Mortierellaceae</taxon>
        <taxon>Linnemannia</taxon>
    </lineage>
</organism>